<dbReference type="Gene3D" id="6.10.280.40">
    <property type="match status" value="1"/>
</dbReference>
<dbReference type="PANTHER" id="PTHR23070">
    <property type="entry name" value="BCS1 AAA-TYPE ATPASE"/>
    <property type="match status" value="1"/>
</dbReference>
<dbReference type="InterPro" id="IPR027417">
    <property type="entry name" value="P-loop_NTPase"/>
</dbReference>
<sequence>MKKVKKMEENKSSSQVTFSGLLWSACGGERLIVFTTNYVEDLDPALIRRGMMDKHIELSYCGFQAFKEVAKIYLNINSHDSFDKVGNLLEETKMTPADVAENLIPKSTEEGADFCVERLIKALEQAKVDARLKAEKKESLKAEKEERKKQKQMQNNTDSEVKSTETVTADKVKENNDSEVKCAEKPWLTR</sequence>
<evidence type="ECO:0000313" key="3">
    <source>
        <dbReference type="EMBL" id="CAI9105956.1"/>
    </source>
</evidence>
<dbReference type="Proteomes" id="UP001161247">
    <property type="component" value="Chromosome 5"/>
</dbReference>
<dbReference type="InterPro" id="IPR003960">
    <property type="entry name" value="ATPase_AAA_CS"/>
</dbReference>
<feature type="domain" description="AAA+ ATPase At3g28540-like C-terminal" evidence="2">
    <location>
        <begin position="61"/>
        <end position="131"/>
    </location>
</feature>
<organism evidence="3 4">
    <name type="scientific">Oldenlandia corymbosa var. corymbosa</name>
    <dbReference type="NCBI Taxonomy" id="529605"/>
    <lineage>
        <taxon>Eukaryota</taxon>
        <taxon>Viridiplantae</taxon>
        <taxon>Streptophyta</taxon>
        <taxon>Embryophyta</taxon>
        <taxon>Tracheophyta</taxon>
        <taxon>Spermatophyta</taxon>
        <taxon>Magnoliopsida</taxon>
        <taxon>eudicotyledons</taxon>
        <taxon>Gunneridae</taxon>
        <taxon>Pentapetalae</taxon>
        <taxon>asterids</taxon>
        <taxon>lamiids</taxon>
        <taxon>Gentianales</taxon>
        <taxon>Rubiaceae</taxon>
        <taxon>Rubioideae</taxon>
        <taxon>Spermacoceae</taxon>
        <taxon>Hedyotis-Oldenlandia complex</taxon>
        <taxon>Oldenlandia</taxon>
    </lineage>
</organism>
<dbReference type="InterPro" id="IPR050747">
    <property type="entry name" value="Mitochondrial_chaperone_BCS1"/>
</dbReference>
<proteinExistence type="predicted"/>
<dbReference type="EMBL" id="OX459122">
    <property type="protein sequence ID" value="CAI9105956.1"/>
    <property type="molecule type" value="Genomic_DNA"/>
</dbReference>
<dbReference type="Gene3D" id="3.40.50.300">
    <property type="entry name" value="P-loop containing nucleotide triphosphate hydrolases"/>
    <property type="match status" value="1"/>
</dbReference>
<evidence type="ECO:0000313" key="4">
    <source>
        <dbReference type="Proteomes" id="UP001161247"/>
    </source>
</evidence>
<dbReference type="InterPro" id="IPR058017">
    <property type="entry name" value="At3g28540-like_C"/>
</dbReference>
<dbReference type="PROSITE" id="PS51257">
    <property type="entry name" value="PROKAR_LIPOPROTEIN"/>
    <property type="match status" value="1"/>
</dbReference>
<dbReference type="PROSITE" id="PS00674">
    <property type="entry name" value="AAA"/>
    <property type="match status" value="1"/>
</dbReference>
<feature type="compositionally biased region" description="Basic and acidic residues" evidence="1">
    <location>
        <begin position="159"/>
        <end position="184"/>
    </location>
</feature>
<feature type="compositionally biased region" description="Basic and acidic residues" evidence="1">
    <location>
        <begin position="136"/>
        <end position="148"/>
    </location>
</feature>
<dbReference type="AlphaFoldDB" id="A0AAV1DDM8"/>
<keyword evidence="4" id="KW-1185">Reference proteome</keyword>
<dbReference type="GO" id="GO:0005524">
    <property type="term" value="F:ATP binding"/>
    <property type="evidence" value="ECO:0007669"/>
    <property type="project" value="InterPro"/>
</dbReference>
<dbReference type="GO" id="GO:0016887">
    <property type="term" value="F:ATP hydrolysis activity"/>
    <property type="evidence" value="ECO:0007669"/>
    <property type="project" value="InterPro"/>
</dbReference>
<name>A0AAV1DDM8_OLDCO</name>
<evidence type="ECO:0000256" key="1">
    <source>
        <dbReference type="SAM" id="MobiDB-lite"/>
    </source>
</evidence>
<feature type="region of interest" description="Disordered" evidence="1">
    <location>
        <begin position="136"/>
        <end position="190"/>
    </location>
</feature>
<dbReference type="SUPFAM" id="SSF52540">
    <property type="entry name" value="P-loop containing nucleoside triphosphate hydrolases"/>
    <property type="match status" value="1"/>
</dbReference>
<dbReference type="Pfam" id="PF25568">
    <property type="entry name" value="AAA_lid_At3g28540"/>
    <property type="match status" value="1"/>
</dbReference>
<evidence type="ECO:0000259" key="2">
    <source>
        <dbReference type="Pfam" id="PF25568"/>
    </source>
</evidence>
<protein>
    <submittedName>
        <fullName evidence="3">OLC1v1004993C1</fullName>
    </submittedName>
</protein>
<accession>A0AAV1DDM8</accession>
<gene>
    <name evidence="3" type="ORF">OLC1_LOCUS14550</name>
</gene>
<reference evidence="3" key="1">
    <citation type="submission" date="2023-03" db="EMBL/GenBank/DDBJ databases">
        <authorList>
            <person name="Julca I."/>
        </authorList>
    </citation>
    <scope>NUCLEOTIDE SEQUENCE</scope>
</reference>